<keyword evidence="4 9" id="KW-0808">Transferase</keyword>
<dbReference type="InterPro" id="IPR045378">
    <property type="entry name" value="LNT_N"/>
</dbReference>
<evidence type="ECO:0000256" key="1">
    <source>
        <dbReference type="ARBA" id="ARBA00004651"/>
    </source>
</evidence>
<comment type="caution">
    <text evidence="11">The sequence shown here is derived from an EMBL/GenBank/DDBJ whole genome shotgun (WGS) entry which is preliminary data.</text>
</comment>
<feature type="transmembrane region" description="Helical" evidence="9">
    <location>
        <begin position="210"/>
        <end position="229"/>
    </location>
</feature>
<keyword evidence="12" id="KW-1185">Reference proteome</keyword>
<dbReference type="SUPFAM" id="SSF56317">
    <property type="entry name" value="Carbon-nitrogen hydrolase"/>
    <property type="match status" value="1"/>
</dbReference>
<feature type="transmembrane region" description="Helical" evidence="9">
    <location>
        <begin position="136"/>
        <end position="155"/>
    </location>
</feature>
<feature type="transmembrane region" description="Helical" evidence="9">
    <location>
        <begin position="20"/>
        <end position="51"/>
    </location>
</feature>
<dbReference type="EMBL" id="BSNI01000002">
    <property type="protein sequence ID" value="GLQ16930.1"/>
    <property type="molecule type" value="Genomic_DNA"/>
</dbReference>
<dbReference type="NCBIfam" id="TIGR00546">
    <property type="entry name" value="lnt"/>
    <property type="match status" value="1"/>
</dbReference>
<dbReference type="PROSITE" id="PS50263">
    <property type="entry name" value="CN_HYDROLASE"/>
    <property type="match status" value="1"/>
</dbReference>
<dbReference type="InterPro" id="IPR004563">
    <property type="entry name" value="Apolipo_AcylTrfase"/>
</dbReference>
<name>A0ABQ5UQ40_9HYPH</name>
<dbReference type="InterPro" id="IPR036526">
    <property type="entry name" value="C-N_Hydrolase_sf"/>
</dbReference>
<evidence type="ECO:0000256" key="2">
    <source>
        <dbReference type="ARBA" id="ARBA00010065"/>
    </source>
</evidence>
<evidence type="ECO:0000256" key="4">
    <source>
        <dbReference type="ARBA" id="ARBA00022679"/>
    </source>
</evidence>
<dbReference type="Pfam" id="PF00795">
    <property type="entry name" value="CN_hydrolase"/>
    <property type="match status" value="1"/>
</dbReference>
<evidence type="ECO:0000256" key="9">
    <source>
        <dbReference type="HAMAP-Rule" id="MF_01148"/>
    </source>
</evidence>
<proteinExistence type="inferred from homology"/>
<reference evidence="11" key="2">
    <citation type="submission" date="2023-01" db="EMBL/GenBank/DDBJ databases">
        <title>Draft genome sequence of Maritalea porphyrae strain NBRC 107169.</title>
        <authorList>
            <person name="Sun Q."/>
            <person name="Mori K."/>
        </authorList>
    </citation>
    <scope>NUCLEOTIDE SEQUENCE</scope>
    <source>
        <strain evidence="11">NBRC 107169</strain>
    </source>
</reference>
<dbReference type="PANTHER" id="PTHR38686">
    <property type="entry name" value="APOLIPOPROTEIN N-ACYLTRANSFERASE"/>
    <property type="match status" value="1"/>
</dbReference>
<keyword evidence="6 9" id="KW-1133">Transmembrane helix</keyword>
<feature type="transmembrane region" description="Helical" evidence="9">
    <location>
        <begin position="513"/>
        <end position="531"/>
    </location>
</feature>
<dbReference type="Proteomes" id="UP001161405">
    <property type="component" value="Unassembled WGS sequence"/>
</dbReference>
<dbReference type="HAMAP" id="MF_01148">
    <property type="entry name" value="Lnt"/>
    <property type="match status" value="1"/>
</dbReference>
<evidence type="ECO:0000256" key="5">
    <source>
        <dbReference type="ARBA" id="ARBA00022692"/>
    </source>
</evidence>
<reference evidence="11" key="1">
    <citation type="journal article" date="2014" name="Int. J. Syst. Evol. Microbiol.">
        <title>Complete genome of a new Firmicutes species belonging to the dominant human colonic microbiota ('Ruminococcus bicirculans') reveals two chromosomes and a selective capacity to utilize plant glucans.</title>
        <authorList>
            <consortium name="NISC Comparative Sequencing Program"/>
            <person name="Wegmann U."/>
            <person name="Louis P."/>
            <person name="Goesmann A."/>
            <person name="Henrissat B."/>
            <person name="Duncan S.H."/>
            <person name="Flint H.J."/>
        </authorList>
    </citation>
    <scope>NUCLEOTIDE SEQUENCE</scope>
    <source>
        <strain evidence="11">NBRC 107169</strain>
    </source>
</reference>
<evidence type="ECO:0000313" key="12">
    <source>
        <dbReference type="Proteomes" id="UP001161405"/>
    </source>
</evidence>
<sequence>MFENFAQWCLLVHGWRRLLVAFAAGALAALSMPPLYVLPALFVAFPILVWLLDGVETQLSWRQKLFGPAFRIGWSFGFGYFTLSLHWMSGAFFVEPDLFLWALPLGLFGLPALLAIFWGFGASIAHLMWSDYGQRLFALAGALSVTEFLRGHLFTGFPWNLHGYALGLSDQTMQFGSIVGIYGLTFLMLIMAMSPATIWPNLEQSKIDRFAPFIGALCALAGLFAFGQWQLSANPTEFRRDVRLRLVQPNIPQAEKWKPENVGPIFEKLLALSAERSSPDDPGLIATTHLIWPESVFPFLVAERPQALALIARLLPNGTNLIAGAARNRVDLTLGDQSEAGVLNSILSFNDQGEINATYDKYRLVPFGEYVPLKPVLSLLGIREMVSASDSFVHGTPPRKAFTPLGTPPLLPLICYEVIFSGGLGDTIRQSEWMLNLTNDAWFQHTIGPAQHFEHARMRAVEEGVPLVRVANTGRTAVIDAFGRITASLAMDKAAVLNANLPQRLEKTLFSQYRHTIFYLIIGAVLLSVILRNRWRRNWEN</sequence>
<feature type="transmembrane region" description="Helical" evidence="9">
    <location>
        <begin position="72"/>
        <end position="93"/>
    </location>
</feature>
<comment type="subcellular location">
    <subcellularLocation>
        <location evidence="1 9">Cell membrane</location>
        <topology evidence="1 9">Multi-pass membrane protein</topology>
    </subcellularLocation>
</comment>
<keyword evidence="7 9" id="KW-0472">Membrane</keyword>
<dbReference type="RefSeq" id="WP_284362731.1">
    <property type="nucleotide sequence ID" value="NZ_BSNI01000002.1"/>
</dbReference>
<dbReference type="Pfam" id="PF20154">
    <property type="entry name" value="LNT_N"/>
    <property type="match status" value="1"/>
</dbReference>
<accession>A0ABQ5UQ40</accession>
<feature type="transmembrane region" description="Helical" evidence="9">
    <location>
        <begin position="175"/>
        <end position="198"/>
    </location>
</feature>
<evidence type="ECO:0000313" key="11">
    <source>
        <dbReference type="EMBL" id="GLQ16930.1"/>
    </source>
</evidence>
<dbReference type="CDD" id="cd07571">
    <property type="entry name" value="ALP_N-acyl_transferase"/>
    <property type="match status" value="1"/>
</dbReference>
<evidence type="ECO:0000256" key="7">
    <source>
        <dbReference type="ARBA" id="ARBA00023136"/>
    </source>
</evidence>
<evidence type="ECO:0000256" key="8">
    <source>
        <dbReference type="ARBA" id="ARBA00023315"/>
    </source>
</evidence>
<comment type="similarity">
    <text evidence="2 9">Belongs to the CN hydrolase family. Apolipoprotein N-acyltransferase subfamily.</text>
</comment>
<keyword evidence="3 9" id="KW-1003">Cell membrane</keyword>
<dbReference type="EC" id="2.3.1.269" evidence="9"/>
<dbReference type="Gene3D" id="3.60.110.10">
    <property type="entry name" value="Carbon-nitrogen hydrolase"/>
    <property type="match status" value="1"/>
</dbReference>
<feature type="domain" description="CN hydrolase" evidence="10">
    <location>
        <begin position="247"/>
        <end position="503"/>
    </location>
</feature>
<feature type="transmembrane region" description="Helical" evidence="9">
    <location>
        <begin position="99"/>
        <end position="124"/>
    </location>
</feature>
<evidence type="ECO:0000259" key="10">
    <source>
        <dbReference type="PROSITE" id="PS50263"/>
    </source>
</evidence>
<protein>
    <recommendedName>
        <fullName evidence="9">Apolipoprotein N-acyltransferase</fullName>
        <shortName evidence="9">ALP N-acyltransferase</shortName>
        <ecNumber evidence="9">2.3.1.269</ecNumber>
    </recommendedName>
</protein>
<keyword evidence="8 9" id="KW-0012">Acyltransferase</keyword>
<dbReference type="PANTHER" id="PTHR38686:SF1">
    <property type="entry name" value="APOLIPOPROTEIN N-ACYLTRANSFERASE"/>
    <property type="match status" value="1"/>
</dbReference>
<comment type="function">
    <text evidence="9">Catalyzes the phospholipid dependent N-acylation of the N-terminal cysteine of apolipoprotein, the last step in lipoprotein maturation.</text>
</comment>
<evidence type="ECO:0000256" key="6">
    <source>
        <dbReference type="ARBA" id="ARBA00022989"/>
    </source>
</evidence>
<gene>
    <name evidence="9 11" type="primary">lnt</name>
    <name evidence="11" type="ORF">GCM10007879_11790</name>
</gene>
<comment type="catalytic activity">
    <reaction evidence="9">
        <text>N-terminal S-1,2-diacyl-sn-glyceryl-L-cysteinyl-[lipoprotein] + a glycerophospholipid = N-acyl-S-1,2-diacyl-sn-glyceryl-L-cysteinyl-[lipoprotein] + a 2-acyl-sn-glycero-3-phospholipid + H(+)</text>
        <dbReference type="Rhea" id="RHEA:48228"/>
        <dbReference type="Rhea" id="RHEA-COMP:14681"/>
        <dbReference type="Rhea" id="RHEA-COMP:14684"/>
        <dbReference type="ChEBI" id="CHEBI:15378"/>
        <dbReference type="ChEBI" id="CHEBI:136912"/>
        <dbReference type="ChEBI" id="CHEBI:140656"/>
        <dbReference type="ChEBI" id="CHEBI:140657"/>
        <dbReference type="ChEBI" id="CHEBI:140660"/>
        <dbReference type="EC" id="2.3.1.269"/>
    </reaction>
</comment>
<organism evidence="11 12">
    <name type="scientific">Maritalea porphyrae</name>
    <dbReference type="NCBI Taxonomy" id="880732"/>
    <lineage>
        <taxon>Bacteria</taxon>
        <taxon>Pseudomonadati</taxon>
        <taxon>Pseudomonadota</taxon>
        <taxon>Alphaproteobacteria</taxon>
        <taxon>Hyphomicrobiales</taxon>
        <taxon>Devosiaceae</taxon>
        <taxon>Maritalea</taxon>
    </lineage>
</organism>
<comment type="pathway">
    <text evidence="9">Protein modification; lipoprotein biosynthesis (N-acyl transfer).</text>
</comment>
<dbReference type="InterPro" id="IPR003010">
    <property type="entry name" value="C-N_Hydrolase"/>
</dbReference>
<keyword evidence="5 9" id="KW-0812">Transmembrane</keyword>
<evidence type="ECO:0000256" key="3">
    <source>
        <dbReference type="ARBA" id="ARBA00022475"/>
    </source>
</evidence>